<dbReference type="GO" id="GO:0043162">
    <property type="term" value="P:ubiquitin-dependent protein catabolic process via the multivesicular body sorting pathway"/>
    <property type="evidence" value="ECO:0007669"/>
    <property type="project" value="TreeGrafter"/>
</dbReference>
<reference evidence="1 2" key="1">
    <citation type="submission" date="2021-04" db="EMBL/GenBank/DDBJ databases">
        <authorList>
            <person name="De Guttry C."/>
            <person name="Zahm M."/>
            <person name="Klopp C."/>
            <person name="Cabau C."/>
            <person name="Louis A."/>
            <person name="Berthelot C."/>
            <person name="Parey E."/>
            <person name="Roest Crollius H."/>
            <person name="Montfort J."/>
            <person name="Robinson-Rechavi M."/>
            <person name="Bucao C."/>
            <person name="Bouchez O."/>
            <person name="Gislard M."/>
            <person name="Lluch J."/>
            <person name="Milhes M."/>
            <person name="Lampietro C."/>
            <person name="Lopez Roques C."/>
            <person name="Donnadieu C."/>
            <person name="Braasch I."/>
            <person name="Desvignes T."/>
            <person name="Postlethwait J."/>
            <person name="Bobe J."/>
            <person name="Wedekind C."/>
            <person name="Guiguen Y."/>
        </authorList>
    </citation>
    <scope>NUCLEOTIDE SEQUENCE [LARGE SCALE GENOMIC DNA]</scope>
    <source>
        <strain evidence="1">Cs_M1</strain>
        <tissue evidence="1">Blood</tissue>
    </source>
</reference>
<dbReference type="CDD" id="cd11685">
    <property type="entry name" value="UEV_TSG101-like"/>
    <property type="match status" value="1"/>
</dbReference>
<organism evidence="1 2">
    <name type="scientific">Coregonus suidteri</name>
    <dbReference type="NCBI Taxonomy" id="861788"/>
    <lineage>
        <taxon>Eukaryota</taxon>
        <taxon>Metazoa</taxon>
        <taxon>Chordata</taxon>
        <taxon>Craniata</taxon>
        <taxon>Vertebrata</taxon>
        <taxon>Euteleostomi</taxon>
        <taxon>Actinopterygii</taxon>
        <taxon>Neopterygii</taxon>
        <taxon>Teleostei</taxon>
        <taxon>Protacanthopterygii</taxon>
        <taxon>Salmoniformes</taxon>
        <taxon>Salmonidae</taxon>
        <taxon>Coregoninae</taxon>
        <taxon>Coregonus</taxon>
    </lineage>
</organism>
<sequence length="409" mass="45022">MNWLFPLSKGSGPLPPLNSLQQQRQRQIESLKAAHSSLAEIQKDVEYRIPFTVNNSTISVNILLPPQFPQEKPAVSVYPPVGHHLVDSNNGTMVTSPLITNFGMHSDLGKVIQSLLDEFWKSPPVLTSGPTGFPYNMFKPSGMPPYPTQGFHYGPRLVGPTPPPMPHVGVEGAHVHSPPWAAAPAYGLITDLPLPVPTADSQAGLNGHMYKMPEIPETFPELSEMSVSQLEDMSEPGGRAAAGWLFACLPQLKQVTTDKEELVDSIVGTWPKNLQLEPQLEGRETRMLFKVRDPDNTHALALNERRGTSRLTQNKSAFETKMQRQHDISESCSLSALQASAGIFCLKVIGSPPGGGGTEETAERFLEGKTDIDDVPWPHFMEKRTLCHSREGQMREKLSAVHQTHTDSH</sequence>
<gene>
    <name evidence="1" type="ORF">J4Q44_G00039960</name>
</gene>
<dbReference type="GO" id="GO:0006623">
    <property type="term" value="P:protein targeting to vacuole"/>
    <property type="evidence" value="ECO:0007669"/>
    <property type="project" value="TreeGrafter"/>
</dbReference>
<evidence type="ECO:0000313" key="2">
    <source>
        <dbReference type="Proteomes" id="UP001356427"/>
    </source>
</evidence>
<proteinExistence type="predicted"/>
<dbReference type="PANTHER" id="PTHR13678:SF2">
    <property type="entry name" value="VACUOLAR PROTEIN SORTING-ASSOCIATED PROTEIN 37A"/>
    <property type="match status" value="1"/>
</dbReference>
<evidence type="ECO:0000313" key="1">
    <source>
        <dbReference type="EMBL" id="KAK6324654.1"/>
    </source>
</evidence>
<protein>
    <submittedName>
        <fullName evidence="1">Uncharacterized protein</fullName>
    </submittedName>
</protein>
<dbReference type="GO" id="GO:0000813">
    <property type="term" value="C:ESCRT I complex"/>
    <property type="evidence" value="ECO:0007669"/>
    <property type="project" value="TreeGrafter"/>
</dbReference>
<dbReference type="SUPFAM" id="SSF54495">
    <property type="entry name" value="UBC-like"/>
    <property type="match status" value="1"/>
</dbReference>
<dbReference type="Gene3D" id="3.10.110.10">
    <property type="entry name" value="Ubiquitin Conjugating Enzyme"/>
    <property type="match status" value="1"/>
</dbReference>
<comment type="caution">
    <text evidence="1">The sequence shown here is derived from an EMBL/GenBank/DDBJ whole genome shotgun (WGS) entry which is preliminary data.</text>
</comment>
<dbReference type="InterPro" id="IPR016135">
    <property type="entry name" value="UBQ-conjugating_enzyme/RWD"/>
</dbReference>
<dbReference type="PANTHER" id="PTHR13678">
    <property type="entry name" value="VACUOLAR PROTEIN SORTING-ASSOCIATED PROTEIN 37"/>
    <property type="match status" value="1"/>
</dbReference>
<dbReference type="Proteomes" id="UP001356427">
    <property type="component" value="Unassembled WGS sequence"/>
</dbReference>
<dbReference type="EMBL" id="JAGTTL010000003">
    <property type="protein sequence ID" value="KAK6324654.1"/>
    <property type="molecule type" value="Genomic_DNA"/>
</dbReference>
<accession>A0AAN8M8F9</accession>
<keyword evidence="2" id="KW-1185">Reference proteome</keyword>
<dbReference type="AlphaFoldDB" id="A0AAN8M8F9"/>
<name>A0AAN8M8F9_9TELE</name>
<dbReference type="GO" id="GO:0006612">
    <property type="term" value="P:protein targeting to membrane"/>
    <property type="evidence" value="ECO:0007669"/>
    <property type="project" value="TreeGrafter"/>
</dbReference>